<keyword evidence="5" id="KW-1185">Reference proteome</keyword>
<proteinExistence type="predicted"/>
<dbReference type="EMBL" id="CP093366">
    <property type="protein sequence ID" value="UQS82576.1"/>
    <property type="molecule type" value="Genomic_DNA"/>
</dbReference>
<dbReference type="InterPro" id="IPR024418">
    <property type="entry name" value="DUF3862"/>
</dbReference>
<dbReference type="Pfam" id="PF12978">
    <property type="entry name" value="DUF3862"/>
    <property type="match status" value="1"/>
</dbReference>
<keyword evidence="3" id="KW-0812">Transmembrane</keyword>
<dbReference type="Gene3D" id="3.30.1450.10">
    <property type="match status" value="2"/>
</dbReference>
<evidence type="ECO:0000313" key="4">
    <source>
        <dbReference type="EMBL" id="UQS82576.1"/>
    </source>
</evidence>
<evidence type="ECO:0000256" key="1">
    <source>
        <dbReference type="ARBA" id="ARBA00022729"/>
    </source>
</evidence>
<reference evidence="4" key="1">
    <citation type="journal article" date="2022" name="Int. J. Syst. Evol. Microbiol.">
        <title>Apilactobacillus apisilvae sp. nov., Nicolia spurrieriana gen. nov. sp. nov., Bombilactobacillus folatiphilus sp. nov. and Bombilactobacillus thymidiniphilus sp. nov., four new lactic acid bacterial isolates from stingless bees Tetragonula carbonaria and Austroplebeia australis.</title>
        <authorList>
            <person name="Oliphant S.A."/>
            <person name="Watson-Haigh N.S."/>
            <person name="Sumby K.M."/>
            <person name="Gardner J."/>
            <person name="Groom S."/>
            <person name="Jiranek V."/>
        </authorList>
    </citation>
    <scope>NUCLEOTIDE SEQUENCE</scope>
    <source>
        <strain evidence="4">SG4_D2</strain>
    </source>
</reference>
<dbReference type="RefSeq" id="WP_249514854.1">
    <property type="nucleotide sequence ID" value="NZ_CP093366.1"/>
</dbReference>
<sequence length="303" mass="33578">MGNRRFNNQQTNNSNDGYNTNQQANNHNPNYPNQPRNGYSQPNPNYQQHNNNYQQPNNFNPKYQQGQYQGAYSNQPQQQVPPQSPINPKSKKHFYKRWWFWLILIVLVIIAIVSGGSGGSSSKTAKSHNKTEKTASNQKSNNPKKDGASLTDFKAIKLGTSDGSTEQELEDKFGSPSTTSTQTIENIKASDKIWNKVQNGDIGANFTVGFSNGKAISKAITGLKVKRDKKITLNDFNSIQNGQSIDDITKKFGQPNGYSETNIDGQESEDLTYDSGINGDMGANLIINTQNGQVSGKTQTQMK</sequence>
<name>A0ABY4PAL1_9LACO</name>
<dbReference type="InterPro" id="IPR037873">
    <property type="entry name" value="BamE-like"/>
</dbReference>
<feature type="region of interest" description="Disordered" evidence="2">
    <location>
        <begin position="1"/>
        <end position="88"/>
    </location>
</feature>
<accession>A0ABY4PAL1</accession>
<evidence type="ECO:0000256" key="2">
    <source>
        <dbReference type="SAM" id="MobiDB-lite"/>
    </source>
</evidence>
<feature type="transmembrane region" description="Helical" evidence="3">
    <location>
        <begin position="98"/>
        <end position="117"/>
    </location>
</feature>
<feature type="compositionally biased region" description="Low complexity" evidence="2">
    <location>
        <begin position="19"/>
        <end position="65"/>
    </location>
</feature>
<keyword evidence="1" id="KW-0732">Signal</keyword>
<feature type="compositionally biased region" description="Polar residues" evidence="2">
    <location>
        <begin position="1"/>
        <end position="18"/>
    </location>
</feature>
<gene>
    <name evidence="4" type="ORF">MOO45_02710</name>
</gene>
<evidence type="ECO:0000256" key="3">
    <source>
        <dbReference type="SAM" id="Phobius"/>
    </source>
</evidence>
<dbReference type="Proteomes" id="UP000831495">
    <property type="component" value="Chromosome"/>
</dbReference>
<evidence type="ECO:0000313" key="5">
    <source>
        <dbReference type="Proteomes" id="UP000831495"/>
    </source>
</evidence>
<feature type="region of interest" description="Disordered" evidence="2">
    <location>
        <begin position="116"/>
        <end position="182"/>
    </location>
</feature>
<organism evidence="4 5">
    <name type="scientific">Bombilactobacillus folatiphilus</name>
    <dbReference type="NCBI Taxonomy" id="2923362"/>
    <lineage>
        <taxon>Bacteria</taxon>
        <taxon>Bacillati</taxon>
        <taxon>Bacillota</taxon>
        <taxon>Bacilli</taxon>
        <taxon>Lactobacillales</taxon>
        <taxon>Lactobacillaceae</taxon>
        <taxon>Bombilactobacillus</taxon>
    </lineage>
</organism>
<protein>
    <submittedName>
        <fullName evidence="4">DUF3862 domain-containing protein</fullName>
    </submittedName>
</protein>
<keyword evidence="3" id="KW-0472">Membrane</keyword>
<keyword evidence="3" id="KW-1133">Transmembrane helix</keyword>